<evidence type="ECO:0000313" key="4">
    <source>
        <dbReference type="EMBL" id="QBQ38817.1"/>
    </source>
</evidence>
<comment type="similarity">
    <text evidence="1">Belongs to the AHA1 family.</text>
</comment>
<protein>
    <submittedName>
        <fullName evidence="3">Activator of HSP90 ATPase</fullName>
    </submittedName>
    <submittedName>
        <fullName evidence="4">SRPBCC domain-containing protein</fullName>
    </submittedName>
</protein>
<dbReference type="OrthoDB" id="9805228at2"/>
<dbReference type="AlphaFoldDB" id="A0A4P7BKT5"/>
<proteinExistence type="inferred from homology"/>
<evidence type="ECO:0000313" key="5">
    <source>
        <dbReference type="Proteomes" id="UP000294359"/>
    </source>
</evidence>
<evidence type="ECO:0000313" key="3">
    <source>
        <dbReference type="EMBL" id="GGY85329.1"/>
    </source>
</evidence>
<dbReference type="EMBL" id="CP038026">
    <property type="protein sequence ID" value="QBQ38817.1"/>
    <property type="molecule type" value="Genomic_DNA"/>
</dbReference>
<dbReference type="Pfam" id="PF08327">
    <property type="entry name" value="AHSA1"/>
    <property type="match status" value="1"/>
</dbReference>
<dbReference type="Proteomes" id="UP000294359">
    <property type="component" value="Chromosome"/>
</dbReference>
<reference evidence="3" key="1">
    <citation type="journal article" date="2014" name="Int. J. Syst. Evol. Microbiol.">
        <title>Complete genome sequence of Corynebacterium casei LMG S-19264T (=DSM 44701T), isolated from a smear-ripened cheese.</title>
        <authorList>
            <consortium name="US DOE Joint Genome Institute (JGI-PGF)"/>
            <person name="Walter F."/>
            <person name="Albersmeier A."/>
            <person name="Kalinowski J."/>
            <person name="Ruckert C."/>
        </authorList>
    </citation>
    <scope>NUCLEOTIDE SEQUENCE</scope>
    <source>
        <strain evidence="3">KCTC 12344</strain>
    </source>
</reference>
<dbReference type="InterPro" id="IPR013538">
    <property type="entry name" value="ASHA1/2-like_C"/>
</dbReference>
<reference evidence="4 5" key="2">
    <citation type="submission" date="2019-03" db="EMBL/GenBank/DDBJ databases">
        <title>Draft Genome Sequences of Six Type Strains of the Genus Massilia.</title>
        <authorList>
            <person name="Miess H."/>
            <person name="Frediansyhah A."/>
            <person name="Gross H."/>
        </authorList>
    </citation>
    <scope>NUCLEOTIDE SEQUENCE [LARGE SCALE GENOMIC DNA]</scope>
    <source>
        <strain evidence="4 5">DSM 17505</strain>
    </source>
</reference>
<evidence type="ECO:0000256" key="1">
    <source>
        <dbReference type="ARBA" id="ARBA00006817"/>
    </source>
</evidence>
<reference evidence="3" key="3">
    <citation type="submission" date="2022-12" db="EMBL/GenBank/DDBJ databases">
        <authorList>
            <person name="Sun Q."/>
            <person name="Kim S."/>
        </authorList>
    </citation>
    <scope>NUCLEOTIDE SEQUENCE</scope>
    <source>
        <strain evidence="3">KCTC 12344</strain>
    </source>
</reference>
<evidence type="ECO:0000313" key="6">
    <source>
        <dbReference type="Proteomes" id="UP000619512"/>
    </source>
</evidence>
<dbReference type="RefSeq" id="WP_134387515.1">
    <property type="nucleotide sequence ID" value="NZ_BMWW01000002.1"/>
</dbReference>
<dbReference type="SUPFAM" id="SSF55961">
    <property type="entry name" value="Bet v1-like"/>
    <property type="match status" value="1"/>
</dbReference>
<name>A0A4P7BKT5_9BURK</name>
<dbReference type="InterPro" id="IPR023393">
    <property type="entry name" value="START-like_dom_sf"/>
</dbReference>
<accession>A0A4P7BKT5</accession>
<feature type="domain" description="Activator of Hsp90 ATPase homologue 1/2-like C-terminal" evidence="2">
    <location>
        <begin position="28"/>
        <end position="154"/>
    </location>
</feature>
<dbReference type="Proteomes" id="UP000619512">
    <property type="component" value="Unassembled WGS sequence"/>
</dbReference>
<evidence type="ECO:0000259" key="2">
    <source>
        <dbReference type="Pfam" id="PF08327"/>
    </source>
</evidence>
<dbReference type="EMBL" id="BMWW01000002">
    <property type="protein sequence ID" value="GGY85329.1"/>
    <property type="molecule type" value="Genomic_DNA"/>
</dbReference>
<organism evidence="3 6">
    <name type="scientific">Pseudoduganella plicata</name>
    <dbReference type="NCBI Taxonomy" id="321984"/>
    <lineage>
        <taxon>Bacteria</taxon>
        <taxon>Pseudomonadati</taxon>
        <taxon>Pseudomonadota</taxon>
        <taxon>Betaproteobacteria</taxon>
        <taxon>Burkholderiales</taxon>
        <taxon>Oxalobacteraceae</taxon>
        <taxon>Telluria group</taxon>
        <taxon>Pseudoduganella</taxon>
    </lineage>
</organism>
<sequence>MEATATARQTTRPEALRDDELLIVRTFDAPRALVFHIWRQPEHVRQWLAPMDFQCVSLAWDFRPGGAWRACIKSPDSEHWMGGRFIEIEAERHIVFTFRWDPDGSPDTDSPENRITVTFEEEDGRTVQRFHQAPFTTVARRDSHTKGWTSVVERTGVYVERLAREAS</sequence>
<gene>
    <name evidence="4" type="ORF">E1742_23610</name>
    <name evidence="3" type="ORF">GCM10007388_18230</name>
</gene>
<dbReference type="Gene3D" id="3.30.530.20">
    <property type="match status" value="1"/>
</dbReference>
<keyword evidence="5" id="KW-1185">Reference proteome</keyword>